<accession>A0AAV2L682</accession>
<sequence length="81" mass="8880">MVVRGAWVSGVRYVVWRIKCGERMSRTDRRAAARPEGAHYLVRAETGGGRVPLCWTVTSDIGGMPCWDGGTGVRVGWCVVD</sequence>
<proteinExistence type="predicted"/>
<evidence type="ECO:0000313" key="1">
    <source>
        <dbReference type="EMBL" id="CAL1597890.1"/>
    </source>
</evidence>
<dbReference type="Proteomes" id="UP001497482">
    <property type="component" value="Chromosome 22"/>
</dbReference>
<protein>
    <submittedName>
        <fullName evidence="1">Uncharacterized protein</fullName>
    </submittedName>
</protein>
<gene>
    <name evidence="1" type="ORF">KC01_LOCUS26365</name>
</gene>
<dbReference type="AlphaFoldDB" id="A0AAV2L682"/>
<keyword evidence="2" id="KW-1185">Reference proteome</keyword>
<reference evidence="1 2" key="1">
    <citation type="submission" date="2024-04" db="EMBL/GenBank/DDBJ databases">
        <authorList>
            <person name="Waldvogel A.-M."/>
            <person name="Schoenle A."/>
        </authorList>
    </citation>
    <scope>NUCLEOTIDE SEQUENCE [LARGE SCALE GENOMIC DNA]</scope>
</reference>
<name>A0AAV2L682_KNICA</name>
<dbReference type="EMBL" id="OZ035844">
    <property type="protein sequence ID" value="CAL1597890.1"/>
    <property type="molecule type" value="Genomic_DNA"/>
</dbReference>
<evidence type="ECO:0000313" key="2">
    <source>
        <dbReference type="Proteomes" id="UP001497482"/>
    </source>
</evidence>
<organism evidence="1 2">
    <name type="scientific">Knipowitschia caucasica</name>
    <name type="common">Caucasian dwarf goby</name>
    <name type="synonym">Pomatoschistus caucasicus</name>
    <dbReference type="NCBI Taxonomy" id="637954"/>
    <lineage>
        <taxon>Eukaryota</taxon>
        <taxon>Metazoa</taxon>
        <taxon>Chordata</taxon>
        <taxon>Craniata</taxon>
        <taxon>Vertebrata</taxon>
        <taxon>Euteleostomi</taxon>
        <taxon>Actinopterygii</taxon>
        <taxon>Neopterygii</taxon>
        <taxon>Teleostei</taxon>
        <taxon>Neoteleostei</taxon>
        <taxon>Acanthomorphata</taxon>
        <taxon>Gobiaria</taxon>
        <taxon>Gobiiformes</taxon>
        <taxon>Gobioidei</taxon>
        <taxon>Gobiidae</taxon>
        <taxon>Gobiinae</taxon>
        <taxon>Knipowitschia</taxon>
    </lineage>
</organism>